<evidence type="ECO:0000313" key="3">
    <source>
        <dbReference type="EMBL" id="KAI3876048.1"/>
    </source>
</evidence>
<dbReference type="AlphaFoldDB" id="A0AAD4X5W5"/>
<keyword evidence="4" id="KW-1185">Reference proteome</keyword>
<dbReference type="Proteomes" id="UP001202328">
    <property type="component" value="Unassembled WGS sequence"/>
</dbReference>
<dbReference type="Pfam" id="PF03101">
    <property type="entry name" value="FAR1"/>
    <property type="match status" value="1"/>
</dbReference>
<dbReference type="PANTHER" id="PTHR46328">
    <property type="entry name" value="FAR-RED IMPAIRED RESPONSIVE (FAR1) FAMILY PROTEIN-RELATED"/>
    <property type="match status" value="1"/>
</dbReference>
<protein>
    <recommendedName>
        <fullName evidence="1">FAR1 domain-containing protein</fullName>
    </recommendedName>
</protein>
<evidence type="ECO:0000259" key="1">
    <source>
        <dbReference type="Pfam" id="PF03101"/>
    </source>
</evidence>
<comment type="caution">
    <text evidence="2">The sequence shown here is derived from an EMBL/GenBank/DDBJ whole genome shotgun (WGS) entry which is preliminary data.</text>
</comment>
<dbReference type="InterPro" id="IPR004330">
    <property type="entry name" value="FAR1_DNA_bnd_dom"/>
</dbReference>
<name>A0AAD4X5W5_9MAGN</name>
<dbReference type="EMBL" id="JAJJMB010016810">
    <property type="protein sequence ID" value="KAI3844375.1"/>
    <property type="molecule type" value="Genomic_DNA"/>
</dbReference>
<dbReference type="EMBL" id="JAJJMB010012514">
    <property type="protein sequence ID" value="KAI3876048.1"/>
    <property type="molecule type" value="Genomic_DNA"/>
</dbReference>
<proteinExistence type="predicted"/>
<dbReference type="PANTHER" id="PTHR46328:SF35">
    <property type="entry name" value="PROTEIN FAR1-RELATED SEQUENCE 5-LIKE"/>
    <property type="match status" value="1"/>
</dbReference>
<evidence type="ECO:0000313" key="2">
    <source>
        <dbReference type="EMBL" id="KAI3844375.1"/>
    </source>
</evidence>
<sequence>MDDDVGCREGGIGLDENNNKDGRDDVFISVGKDGKCDIVVPKVGMEFNDDSEIYEFYRKYAVRTGFGCKIRSSRKDEGILRHVTYACVRNGKHKTASNTPFELDPRRKCECKAKLTACLGVDYKWRITVFVPEQTHMTSPSETRFMRCNKLIRKVSKEKS</sequence>
<feature type="domain" description="FAR1" evidence="1">
    <location>
        <begin position="55"/>
        <end position="137"/>
    </location>
</feature>
<organism evidence="2 4">
    <name type="scientific">Papaver atlanticum</name>
    <dbReference type="NCBI Taxonomy" id="357466"/>
    <lineage>
        <taxon>Eukaryota</taxon>
        <taxon>Viridiplantae</taxon>
        <taxon>Streptophyta</taxon>
        <taxon>Embryophyta</taxon>
        <taxon>Tracheophyta</taxon>
        <taxon>Spermatophyta</taxon>
        <taxon>Magnoliopsida</taxon>
        <taxon>Ranunculales</taxon>
        <taxon>Papaveraceae</taxon>
        <taxon>Papaveroideae</taxon>
        <taxon>Papaver</taxon>
    </lineage>
</organism>
<reference evidence="2" key="1">
    <citation type="submission" date="2022-04" db="EMBL/GenBank/DDBJ databases">
        <title>A functionally conserved STORR gene fusion in Papaver species that diverged 16.8 million years ago.</title>
        <authorList>
            <person name="Catania T."/>
        </authorList>
    </citation>
    <scope>NUCLEOTIDE SEQUENCE</scope>
    <source>
        <strain evidence="2">S-188037</strain>
    </source>
</reference>
<evidence type="ECO:0000313" key="4">
    <source>
        <dbReference type="Proteomes" id="UP001202328"/>
    </source>
</evidence>
<accession>A0AAD4X5W5</accession>
<gene>
    <name evidence="3" type="ORF">MKW98_008266</name>
    <name evidence="2" type="ORF">MKW98_032370</name>
</gene>